<sequence length="185" mass="21313">MMQKIKALDIIPECYIDTNLVETLLQIGTGKEHAVNHQKGCNNVACTMRKNDGFAVGVVDTDKKQPSYWGEFVLIEESQHLSLKKHESRSQYVILINPALERFLLDCVKEAELDLQDYGLPSNFDEFRHLTKDVDSKRETKFKNLFKALQNHKEMQILASVLTYLHCEGYKAETNYLSEIFQGKI</sequence>
<organism evidence="1 2">
    <name type="scientific">Candidatus Pullibacteroides excrementavium</name>
    <dbReference type="NCBI Taxonomy" id="2840905"/>
    <lineage>
        <taxon>Bacteria</taxon>
        <taxon>Pseudomonadati</taxon>
        <taxon>Bacteroidota</taxon>
        <taxon>Bacteroidia</taxon>
        <taxon>Bacteroidales</taxon>
        <taxon>Candidatus Pullibacteroides</taxon>
    </lineage>
</organism>
<dbReference type="Proteomes" id="UP000823612">
    <property type="component" value="Unassembled WGS sequence"/>
</dbReference>
<proteinExistence type="predicted"/>
<name>A0A9D9H254_9BACT</name>
<gene>
    <name evidence="1" type="ORF">IAB08_09880</name>
</gene>
<evidence type="ECO:0000313" key="1">
    <source>
        <dbReference type="EMBL" id="MBO8433581.1"/>
    </source>
</evidence>
<dbReference type="EMBL" id="JADIMZ010000153">
    <property type="protein sequence ID" value="MBO8433581.1"/>
    <property type="molecule type" value="Genomic_DNA"/>
</dbReference>
<protein>
    <submittedName>
        <fullName evidence="1">Uncharacterized protein</fullName>
    </submittedName>
</protein>
<comment type="caution">
    <text evidence="1">The sequence shown here is derived from an EMBL/GenBank/DDBJ whole genome shotgun (WGS) entry which is preliminary data.</text>
</comment>
<evidence type="ECO:0000313" key="2">
    <source>
        <dbReference type="Proteomes" id="UP000823612"/>
    </source>
</evidence>
<reference evidence="1" key="2">
    <citation type="journal article" date="2021" name="PeerJ">
        <title>Extensive microbial diversity within the chicken gut microbiome revealed by metagenomics and culture.</title>
        <authorList>
            <person name="Gilroy R."/>
            <person name="Ravi A."/>
            <person name="Getino M."/>
            <person name="Pursley I."/>
            <person name="Horton D.L."/>
            <person name="Alikhan N.F."/>
            <person name="Baker D."/>
            <person name="Gharbi K."/>
            <person name="Hall N."/>
            <person name="Watson M."/>
            <person name="Adriaenssens E.M."/>
            <person name="Foster-Nyarko E."/>
            <person name="Jarju S."/>
            <person name="Secka A."/>
            <person name="Antonio M."/>
            <person name="Oren A."/>
            <person name="Chaudhuri R.R."/>
            <person name="La Ragione R."/>
            <person name="Hildebrand F."/>
            <person name="Pallen M.J."/>
        </authorList>
    </citation>
    <scope>NUCLEOTIDE SEQUENCE</scope>
    <source>
        <strain evidence="1">2889</strain>
    </source>
</reference>
<accession>A0A9D9H254</accession>
<reference evidence="1" key="1">
    <citation type="submission" date="2020-10" db="EMBL/GenBank/DDBJ databases">
        <authorList>
            <person name="Gilroy R."/>
        </authorList>
    </citation>
    <scope>NUCLEOTIDE SEQUENCE</scope>
    <source>
        <strain evidence="1">2889</strain>
    </source>
</reference>
<dbReference type="AlphaFoldDB" id="A0A9D9H254"/>